<reference evidence="7 8" key="1">
    <citation type="submission" date="2020-04" db="EMBL/GenBank/DDBJ databases">
        <title>Ramlibacter sp. G-1-2-2 isolated from soil.</title>
        <authorList>
            <person name="Dahal R.H."/>
        </authorList>
    </citation>
    <scope>NUCLEOTIDE SEQUENCE [LARGE SCALE GENOMIC DNA]</scope>
    <source>
        <strain evidence="7 8">G-1-2-2</strain>
    </source>
</reference>
<keyword evidence="4" id="KW-0443">Lipid metabolism</keyword>
<evidence type="ECO:0000313" key="7">
    <source>
        <dbReference type="EMBL" id="NML43062.1"/>
    </source>
</evidence>
<dbReference type="Pfam" id="PF01553">
    <property type="entry name" value="Acyltransferase"/>
    <property type="match status" value="1"/>
</dbReference>
<sequence>MRGLRGAWRLLRVLGHVLRGWLIIRLLFPRWNQPRRDATVQAWARRMLGILGIPLHLHGEPPPRGPLLLVANHLSWLDILVMHAARPCRFVSKSDVKHWPLIGTLATGAGTLYIEREKRRDAMRVVHHVSESLRAGDIVAVFPEGTTGDGQQLLPFHANLFQAAISADAPAGPVALRYVDQASGAASPAPLWLGDDTLVHSLWRSVTDRPFAAHVHYGEPEQADGRDRREWAADLRSSVESLQAGRVTQQS</sequence>
<keyword evidence="8" id="KW-1185">Reference proteome</keyword>
<accession>A0A848H0B4</accession>
<evidence type="ECO:0000256" key="1">
    <source>
        <dbReference type="ARBA" id="ARBA00005189"/>
    </source>
</evidence>
<protein>
    <submittedName>
        <fullName evidence="7">1-acyl-sn-glycerol-3-phosphate acyltransferase</fullName>
    </submittedName>
</protein>
<organism evidence="7 8">
    <name type="scientific">Ramlibacter agri</name>
    <dbReference type="NCBI Taxonomy" id="2728837"/>
    <lineage>
        <taxon>Bacteria</taxon>
        <taxon>Pseudomonadati</taxon>
        <taxon>Pseudomonadota</taxon>
        <taxon>Betaproteobacteria</taxon>
        <taxon>Burkholderiales</taxon>
        <taxon>Comamonadaceae</taxon>
        <taxon>Ramlibacter</taxon>
    </lineage>
</organism>
<dbReference type="PANTHER" id="PTHR10434:SF64">
    <property type="entry name" value="1-ACYL-SN-GLYCEROL-3-PHOSPHATE ACYLTRANSFERASE-RELATED"/>
    <property type="match status" value="1"/>
</dbReference>
<comment type="pathway">
    <text evidence="1">Lipid metabolism.</text>
</comment>
<dbReference type="PANTHER" id="PTHR10434">
    <property type="entry name" value="1-ACYL-SN-GLYCEROL-3-PHOSPHATE ACYLTRANSFERASE"/>
    <property type="match status" value="1"/>
</dbReference>
<name>A0A848H0B4_9BURK</name>
<evidence type="ECO:0000259" key="6">
    <source>
        <dbReference type="SMART" id="SM00563"/>
    </source>
</evidence>
<feature type="domain" description="Phospholipid/glycerol acyltransferase" evidence="6">
    <location>
        <begin position="67"/>
        <end position="179"/>
    </location>
</feature>
<keyword evidence="5 7" id="KW-0012">Acyltransferase</keyword>
<dbReference type="SUPFAM" id="SSF69593">
    <property type="entry name" value="Glycerol-3-phosphate (1)-acyltransferase"/>
    <property type="match status" value="1"/>
</dbReference>
<dbReference type="GO" id="GO:0006654">
    <property type="term" value="P:phosphatidic acid biosynthetic process"/>
    <property type="evidence" value="ECO:0007669"/>
    <property type="project" value="TreeGrafter"/>
</dbReference>
<evidence type="ECO:0000256" key="3">
    <source>
        <dbReference type="ARBA" id="ARBA00022679"/>
    </source>
</evidence>
<comment type="caution">
    <text evidence="7">The sequence shown here is derived from an EMBL/GenBank/DDBJ whole genome shotgun (WGS) entry which is preliminary data.</text>
</comment>
<dbReference type="AlphaFoldDB" id="A0A848H0B4"/>
<dbReference type="SMART" id="SM00563">
    <property type="entry name" value="PlsC"/>
    <property type="match status" value="1"/>
</dbReference>
<dbReference type="RefSeq" id="WP_169417301.1">
    <property type="nucleotide sequence ID" value="NZ_JABBFX010000001.1"/>
</dbReference>
<gene>
    <name evidence="7" type="ORF">HHL11_04815</name>
</gene>
<evidence type="ECO:0000313" key="8">
    <source>
        <dbReference type="Proteomes" id="UP000541185"/>
    </source>
</evidence>
<evidence type="ECO:0000256" key="2">
    <source>
        <dbReference type="ARBA" id="ARBA00022516"/>
    </source>
</evidence>
<dbReference type="Proteomes" id="UP000541185">
    <property type="component" value="Unassembled WGS sequence"/>
</dbReference>
<evidence type="ECO:0000256" key="4">
    <source>
        <dbReference type="ARBA" id="ARBA00023098"/>
    </source>
</evidence>
<dbReference type="GO" id="GO:0003841">
    <property type="term" value="F:1-acylglycerol-3-phosphate O-acyltransferase activity"/>
    <property type="evidence" value="ECO:0007669"/>
    <property type="project" value="TreeGrafter"/>
</dbReference>
<keyword evidence="2" id="KW-0444">Lipid biosynthesis</keyword>
<keyword evidence="3 7" id="KW-0808">Transferase</keyword>
<dbReference type="InterPro" id="IPR002123">
    <property type="entry name" value="Plipid/glycerol_acylTrfase"/>
</dbReference>
<evidence type="ECO:0000256" key="5">
    <source>
        <dbReference type="ARBA" id="ARBA00023315"/>
    </source>
</evidence>
<dbReference type="CDD" id="cd07989">
    <property type="entry name" value="LPLAT_AGPAT-like"/>
    <property type="match status" value="1"/>
</dbReference>
<dbReference type="EMBL" id="JABBFX010000001">
    <property type="protein sequence ID" value="NML43062.1"/>
    <property type="molecule type" value="Genomic_DNA"/>
</dbReference>
<proteinExistence type="predicted"/>